<feature type="transmembrane region" description="Helical" evidence="1">
    <location>
        <begin position="153"/>
        <end position="169"/>
    </location>
</feature>
<feature type="transmembrane region" description="Helical" evidence="1">
    <location>
        <begin position="181"/>
        <end position="198"/>
    </location>
</feature>
<dbReference type="Proteomes" id="UP000563906">
    <property type="component" value="Unassembled WGS sequence"/>
</dbReference>
<feature type="transmembrane region" description="Helical" evidence="1">
    <location>
        <begin position="80"/>
        <end position="97"/>
    </location>
</feature>
<dbReference type="EMBL" id="JACGLS010000007">
    <property type="protein sequence ID" value="MBA6157269.1"/>
    <property type="molecule type" value="Genomic_DNA"/>
</dbReference>
<reference evidence="2 3" key="1">
    <citation type="submission" date="2020-07" db="EMBL/GenBank/DDBJ databases">
        <title>Bacterium isolated from marine sediment.</title>
        <authorList>
            <person name="Shang D."/>
            <person name="Du Z.-J."/>
        </authorList>
    </citation>
    <scope>NUCLEOTIDE SEQUENCE [LARGE SCALE GENOMIC DNA]</scope>
    <source>
        <strain evidence="2 3">S7007</strain>
    </source>
</reference>
<comment type="caution">
    <text evidence="2">The sequence shown here is derived from an EMBL/GenBank/DDBJ whole genome shotgun (WGS) entry which is preliminary data.</text>
</comment>
<gene>
    <name evidence="2" type="ORF">H3Z83_12170</name>
</gene>
<keyword evidence="1" id="KW-1133">Transmembrane helix</keyword>
<name>A0A839ASL1_9FLAO</name>
<proteinExistence type="predicted"/>
<sequence length="199" mass="22661">MRWHKFISTVLHPIVMPTIGILIYFIFTPVYLSRKQQLSLLAVVFIATYIIPLLLLILLKSIGYIKSFQAHTINERRLPIFFMMTLLFVLGKFFSEISTIKELSYLFFGVVFGLGIIYLLFLAKIKASLHLLSIGSAIGFFLLFQQLQSINTLPVVITLIFLSGLLASSRLHLKAHTAKEVYIGFFIGVCCPFLAYYIL</sequence>
<protein>
    <submittedName>
        <fullName evidence="2">Uncharacterized protein</fullName>
    </submittedName>
</protein>
<dbReference type="RefSeq" id="WP_182125770.1">
    <property type="nucleotide sequence ID" value="NZ_JACGLS010000007.1"/>
</dbReference>
<organism evidence="2 3">
    <name type="scientific">Tenacibaculum pelagium</name>
    <dbReference type="NCBI Taxonomy" id="2759527"/>
    <lineage>
        <taxon>Bacteria</taxon>
        <taxon>Pseudomonadati</taxon>
        <taxon>Bacteroidota</taxon>
        <taxon>Flavobacteriia</taxon>
        <taxon>Flavobacteriales</taxon>
        <taxon>Flavobacteriaceae</taxon>
        <taxon>Tenacibaculum</taxon>
    </lineage>
</organism>
<feature type="transmembrane region" description="Helical" evidence="1">
    <location>
        <begin position="103"/>
        <end position="122"/>
    </location>
</feature>
<feature type="transmembrane region" description="Helical" evidence="1">
    <location>
        <begin position="38"/>
        <end position="59"/>
    </location>
</feature>
<evidence type="ECO:0000256" key="1">
    <source>
        <dbReference type="SAM" id="Phobius"/>
    </source>
</evidence>
<feature type="transmembrane region" description="Helical" evidence="1">
    <location>
        <begin position="12"/>
        <end position="32"/>
    </location>
</feature>
<dbReference type="AlphaFoldDB" id="A0A839ASL1"/>
<keyword evidence="1" id="KW-0812">Transmembrane</keyword>
<accession>A0A839ASL1</accession>
<keyword evidence="1" id="KW-0472">Membrane</keyword>
<evidence type="ECO:0000313" key="2">
    <source>
        <dbReference type="EMBL" id="MBA6157269.1"/>
    </source>
</evidence>
<feature type="transmembrane region" description="Helical" evidence="1">
    <location>
        <begin position="129"/>
        <end position="147"/>
    </location>
</feature>
<evidence type="ECO:0000313" key="3">
    <source>
        <dbReference type="Proteomes" id="UP000563906"/>
    </source>
</evidence>
<keyword evidence="3" id="KW-1185">Reference proteome</keyword>